<reference evidence="1" key="1">
    <citation type="submission" date="2023-10" db="EMBL/GenBank/DDBJ databases">
        <authorList>
            <person name="Domelevo Entfellner J.-B."/>
        </authorList>
    </citation>
    <scope>NUCLEOTIDE SEQUENCE</scope>
</reference>
<dbReference type="AlphaFoldDB" id="A0AA86SUL4"/>
<dbReference type="Gramene" id="rna-AYBTSS11_LOCUS9641">
    <property type="protein sequence ID" value="CAJ1940325.1"/>
    <property type="gene ID" value="gene-AYBTSS11_LOCUS9641"/>
</dbReference>
<gene>
    <name evidence="1" type="ORF">AYBTSS11_LOCUS9641</name>
</gene>
<accession>A0AA86SUL4</accession>
<organism evidence="1 2">
    <name type="scientific">Sphenostylis stenocarpa</name>
    <dbReference type="NCBI Taxonomy" id="92480"/>
    <lineage>
        <taxon>Eukaryota</taxon>
        <taxon>Viridiplantae</taxon>
        <taxon>Streptophyta</taxon>
        <taxon>Embryophyta</taxon>
        <taxon>Tracheophyta</taxon>
        <taxon>Spermatophyta</taxon>
        <taxon>Magnoliopsida</taxon>
        <taxon>eudicotyledons</taxon>
        <taxon>Gunneridae</taxon>
        <taxon>Pentapetalae</taxon>
        <taxon>rosids</taxon>
        <taxon>fabids</taxon>
        <taxon>Fabales</taxon>
        <taxon>Fabaceae</taxon>
        <taxon>Papilionoideae</taxon>
        <taxon>50 kb inversion clade</taxon>
        <taxon>NPAAA clade</taxon>
        <taxon>indigoferoid/millettioid clade</taxon>
        <taxon>Phaseoleae</taxon>
        <taxon>Sphenostylis</taxon>
    </lineage>
</organism>
<dbReference type="Proteomes" id="UP001189624">
    <property type="component" value="Chromosome 3"/>
</dbReference>
<evidence type="ECO:0000313" key="1">
    <source>
        <dbReference type="EMBL" id="CAJ1940325.1"/>
    </source>
</evidence>
<keyword evidence="2" id="KW-1185">Reference proteome</keyword>
<evidence type="ECO:0000313" key="2">
    <source>
        <dbReference type="Proteomes" id="UP001189624"/>
    </source>
</evidence>
<sequence>MCAAWVKAGGVKEAGSVCEMRVKVDERVSAGRRQGGGDYPVREGIGNEMKAVNYSPKCAQRGMVSDKSTHPHANYVYEAESSWWRFGLCIWYVLVVGENK</sequence>
<proteinExistence type="predicted"/>
<dbReference type="EMBL" id="OY731400">
    <property type="protein sequence ID" value="CAJ1940325.1"/>
    <property type="molecule type" value="Genomic_DNA"/>
</dbReference>
<name>A0AA86SUL4_9FABA</name>
<protein>
    <submittedName>
        <fullName evidence="1">Uncharacterized protein</fullName>
    </submittedName>
</protein>